<evidence type="ECO:0000313" key="2">
    <source>
        <dbReference type="EMBL" id="JAP87370.1"/>
    </source>
</evidence>
<keyword evidence="1" id="KW-0472">Membrane</keyword>
<feature type="transmembrane region" description="Helical" evidence="1">
    <location>
        <begin position="107"/>
        <end position="124"/>
    </location>
</feature>
<reference evidence="2" key="1">
    <citation type="journal article" date="2016" name="Ticks Tick Borne Dis.">
        <title>De novo assembly and annotation of the salivary gland transcriptome of Rhipicephalus appendiculatus male and female ticks during blood feeding.</title>
        <authorList>
            <person name="de Castro M.H."/>
            <person name="de Klerk D."/>
            <person name="Pienaar R."/>
            <person name="Latif A.A."/>
            <person name="Rees D.J."/>
            <person name="Mans B.J."/>
        </authorList>
    </citation>
    <scope>NUCLEOTIDE SEQUENCE</scope>
    <source>
        <tissue evidence="2">Salivary glands</tissue>
    </source>
</reference>
<dbReference type="AlphaFoldDB" id="A0A131Z991"/>
<keyword evidence="1" id="KW-0812">Transmembrane</keyword>
<dbReference type="EMBL" id="GEDV01001187">
    <property type="protein sequence ID" value="JAP87370.1"/>
    <property type="molecule type" value="Transcribed_RNA"/>
</dbReference>
<organism evidence="2">
    <name type="scientific">Rhipicephalus appendiculatus</name>
    <name type="common">Brown ear tick</name>
    <dbReference type="NCBI Taxonomy" id="34631"/>
    <lineage>
        <taxon>Eukaryota</taxon>
        <taxon>Metazoa</taxon>
        <taxon>Ecdysozoa</taxon>
        <taxon>Arthropoda</taxon>
        <taxon>Chelicerata</taxon>
        <taxon>Arachnida</taxon>
        <taxon>Acari</taxon>
        <taxon>Parasitiformes</taxon>
        <taxon>Ixodida</taxon>
        <taxon>Ixodoidea</taxon>
        <taxon>Ixodidae</taxon>
        <taxon>Rhipicephalinae</taxon>
        <taxon>Rhipicephalus</taxon>
        <taxon>Rhipicephalus</taxon>
    </lineage>
</organism>
<sequence>KKKKKTEAHLVIVMSTRSQMVQAKVRYGGTRRCSPPSFLSWELASWDLSSTARLVSLYKKNHFFTVACRIFAPFKYDELCCHACDKNIVLNCLALDASFRGELRSPFFLLLAFSFFSLSIMWNLKLLSCFS</sequence>
<name>A0A131Z991_RHIAP</name>
<feature type="non-terminal residue" evidence="2">
    <location>
        <position position="1"/>
    </location>
</feature>
<proteinExistence type="predicted"/>
<evidence type="ECO:0000256" key="1">
    <source>
        <dbReference type="SAM" id="Phobius"/>
    </source>
</evidence>
<protein>
    <submittedName>
        <fullName evidence="2">Uncharacterized protein</fullName>
    </submittedName>
</protein>
<accession>A0A131Z991</accession>
<keyword evidence="1" id="KW-1133">Transmembrane helix</keyword>